<protein>
    <submittedName>
        <fullName evidence="1">Uncharacterized protein</fullName>
    </submittedName>
</protein>
<evidence type="ECO:0000313" key="2">
    <source>
        <dbReference type="Proteomes" id="UP001642483"/>
    </source>
</evidence>
<accession>A0ABP0G6Y9</accession>
<organism evidence="1 2">
    <name type="scientific">Clavelina lepadiformis</name>
    <name type="common">Light-bulb sea squirt</name>
    <name type="synonym">Ascidia lepadiformis</name>
    <dbReference type="NCBI Taxonomy" id="159417"/>
    <lineage>
        <taxon>Eukaryota</taxon>
        <taxon>Metazoa</taxon>
        <taxon>Chordata</taxon>
        <taxon>Tunicata</taxon>
        <taxon>Ascidiacea</taxon>
        <taxon>Aplousobranchia</taxon>
        <taxon>Clavelinidae</taxon>
        <taxon>Clavelina</taxon>
    </lineage>
</organism>
<comment type="caution">
    <text evidence="1">The sequence shown here is derived from an EMBL/GenBank/DDBJ whole genome shotgun (WGS) entry which is preliminary data.</text>
</comment>
<gene>
    <name evidence="1" type="ORF">CVLEPA_LOCUS19660</name>
</gene>
<evidence type="ECO:0000313" key="1">
    <source>
        <dbReference type="EMBL" id="CAK8687592.1"/>
    </source>
</evidence>
<reference evidence="1 2" key="1">
    <citation type="submission" date="2024-02" db="EMBL/GenBank/DDBJ databases">
        <authorList>
            <person name="Daric V."/>
            <person name="Darras S."/>
        </authorList>
    </citation>
    <scope>NUCLEOTIDE SEQUENCE [LARGE SCALE GENOMIC DNA]</scope>
</reference>
<sequence>MGITRTTIRYGQCFFNEINVLIVNDKNFGLMTVTFFQCSRPRPMLHSLDMKNASPNFIIDIESIHCKCSRSSSQICQLTDLCVEVIKLLSVDPQNYCDAPREGSSIMEKS</sequence>
<proteinExistence type="predicted"/>
<keyword evidence="2" id="KW-1185">Reference proteome</keyword>
<dbReference type="EMBL" id="CAWYQH010000104">
    <property type="protein sequence ID" value="CAK8687592.1"/>
    <property type="molecule type" value="Genomic_DNA"/>
</dbReference>
<dbReference type="Proteomes" id="UP001642483">
    <property type="component" value="Unassembled WGS sequence"/>
</dbReference>
<name>A0ABP0G6Y9_CLALP</name>